<dbReference type="Proteomes" id="UP000467488">
    <property type="component" value="Chromosome"/>
</dbReference>
<comment type="function">
    <text evidence="5">Required for formation of the rod structure in the basal body of the flagellar apparatus. Together with FliI and FliH, may constitute the export apparatus of flagellin.</text>
</comment>
<dbReference type="GO" id="GO:0044781">
    <property type="term" value="P:bacterial-type flagellum organization"/>
    <property type="evidence" value="ECO:0007669"/>
    <property type="project" value="UniProtKB-KW"/>
</dbReference>
<keyword evidence="4" id="KW-0813">Transport</keyword>
<name>A0A8S0G127_ECOLX</name>
<evidence type="ECO:0000256" key="6">
    <source>
        <dbReference type="SAM" id="MobiDB-lite"/>
    </source>
</evidence>
<organism evidence="8 9">
    <name type="scientific">Escherichia coli</name>
    <dbReference type="NCBI Taxonomy" id="562"/>
    <lineage>
        <taxon>Bacteria</taxon>
        <taxon>Pseudomonadati</taxon>
        <taxon>Pseudomonadota</taxon>
        <taxon>Gammaproteobacteria</taxon>
        <taxon>Enterobacterales</taxon>
        <taxon>Enterobacteriaceae</taxon>
        <taxon>Escherichia</taxon>
    </lineage>
</organism>
<feature type="transmembrane region" description="Helical" evidence="7">
    <location>
        <begin position="156"/>
        <end position="179"/>
    </location>
</feature>
<dbReference type="AlphaFoldDB" id="A0A8S0G127"/>
<keyword evidence="4" id="KW-1006">Bacterial flagellum protein export</keyword>
<evidence type="ECO:0000256" key="7">
    <source>
        <dbReference type="SAM" id="Phobius"/>
    </source>
</evidence>
<keyword evidence="7" id="KW-0472">Membrane</keyword>
<dbReference type="PRINTS" id="PR00950">
    <property type="entry name" value="TYPE3IMSPROT"/>
</dbReference>
<keyword evidence="4" id="KW-0653">Protein transport</keyword>
<feature type="transmembrane region" description="Helical" evidence="7">
    <location>
        <begin position="35"/>
        <end position="54"/>
    </location>
</feature>
<dbReference type="GO" id="GO:0009306">
    <property type="term" value="P:protein secretion"/>
    <property type="evidence" value="ECO:0007669"/>
    <property type="project" value="InterPro"/>
</dbReference>
<dbReference type="InterPro" id="IPR029025">
    <property type="entry name" value="T3SS_substrate_exporter_C"/>
</dbReference>
<keyword evidence="8" id="KW-0282">Flagellum</keyword>
<dbReference type="PANTHER" id="PTHR30531:SF12">
    <property type="entry name" value="FLAGELLAR BIOSYNTHETIC PROTEIN FLHB"/>
    <property type="match status" value="1"/>
</dbReference>
<keyword evidence="3" id="KW-1005">Bacterial flagellum biogenesis</keyword>
<dbReference type="EMBL" id="AP022360">
    <property type="protein sequence ID" value="BBU86424.1"/>
    <property type="molecule type" value="Genomic_DNA"/>
</dbReference>
<feature type="transmembrane region" description="Helical" evidence="7">
    <location>
        <begin position="91"/>
        <end position="115"/>
    </location>
</feature>
<gene>
    <name evidence="8" type="primary">flhB</name>
    <name evidence="8" type="ORF">EIMP300_78240</name>
</gene>
<evidence type="ECO:0000256" key="1">
    <source>
        <dbReference type="ARBA" id="ARBA00010690"/>
    </source>
</evidence>
<reference evidence="8 9" key="1">
    <citation type="submission" date="2020-01" db="EMBL/GenBank/DDBJ databases">
        <title>Dynamics of blaIMP-6 dissemination in carbapenem resistant Enterobacteriacea isolated from regional surveillance in Osaka, Japan.</title>
        <authorList>
            <person name="Abe R."/>
            <person name="Akeda Y."/>
            <person name="Sugawara Y."/>
            <person name="Yamamoto N."/>
            <person name="Tomono K."/>
            <person name="Takeuchi D."/>
            <person name="Kawahara R."/>
            <person name="Hamada S."/>
        </authorList>
    </citation>
    <scope>NUCLEOTIDE SEQUENCE [LARGE SCALE GENOMIC DNA]</scope>
    <source>
        <strain evidence="8 9">E300</strain>
    </source>
</reference>
<dbReference type="GO" id="GO:0005886">
    <property type="term" value="C:plasma membrane"/>
    <property type="evidence" value="ECO:0007669"/>
    <property type="project" value="TreeGrafter"/>
</dbReference>
<evidence type="ECO:0000256" key="3">
    <source>
        <dbReference type="ARBA" id="ARBA00022795"/>
    </source>
</evidence>
<keyword evidence="8" id="KW-0969">Cilium</keyword>
<keyword evidence="7" id="KW-0812">Transmembrane</keyword>
<evidence type="ECO:0000256" key="4">
    <source>
        <dbReference type="ARBA" id="ARBA00023225"/>
    </source>
</evidence>
<evidence type="ECO:0000313" key="9">
    <source>
        <dbReference type="Proteomes" id="UP000467488"/>
    </source>
</evidence>
<proteinExistence type="inferred from homology"/>
<accession>A0A8S0G127</accession>
<feature type="transmembrane region" description="Helical" evidence="7">
    <location>
        <begin position="199"/>
        <end position="218"/>
    </location>
</feature>
<sequence length="385" mass="43284">MADSSSEEKTEKPSAQKLRKAREEGQLPRSKDMGLAASLFAAFVVISSSFPWYADFVRESFISVHQYAQEINNPQVIGQFLRHHLLILGKFILTLLPMPAAALLSSLVPGGWLFLPKKILPDFSKISPLKGIGRLACALFSSEHLAETGKMTVKSVVVLVMLWVSLRNNFAAFLSLQALPFKLAINDGLSLYASVMRNFVILFIFFALIDVPLAKALFTKGLKMTKQELKEEYKNQEGKPEVKARVRRLQRQLAMGQIRKVVPKANVVITNPTHYAVALQYDQSRAAAPFVVAKGTDEIALYIRQPAVATENQVEVVEFPRLARSVYYTTQVNQQIPFQLYRAIAHVLTYVLQMKHWREGAQPRPALNRHISIPKEVLKLDGENN</sequence>
<dbReference type="Gene3D" id="6.10.250.2080">
    <property type="match status" value="1"/>
</dbReference>
<keyword evidence="8" id="KW-0966">Cell projection</keyword>
<dbReference type="Gene3D" id="3.40.1690.10">
    <property type="entry name" value="secretion proteins EscU"/>
    <property type="match status" value="1"/>
</dbReference>
<comment type="similarity">
    <text evidence="1">Belongs to the type III secretion exporter family.</text>
</comment>
<dbReference type="PANTHER" id="PTHR30531">
    <property type="entry name" value="FLAGELLAR BIOSYNTHETIC PROTEIN FLHB"/>
    <property type="match status" value="1"/>
</dbReference>
<protein>
    <recommendedName>
        <fullName evidence="2">Flagellar biosynthetic protein FlhB</fullName>
    </recommendedName>
</protein>
<evidence type="ECO:0000256" key="2">
    <source>
        <dbReference type="ARBA" id="ARBA00021622"/>
    </source>
</evidence>
<dbReference type="InterPro" id="IPR006135">
    <property type="entry name" value="T3SS_substrate_exporter"/>
</dbReference>
<feature type="region of interest" description="Disordered" evidence="6">
    <location>
        <begin position="1"/>
        <end position="26"/>
    </location>
</feature>
<keyword evidence="7" id="KW-1133">Transmembrane helix</keyword>
<dbReference type="Pfam" id="PF01312">
    <property type="entry name" value="Bac_export_2"/>
    <property type="match status" value="1"/>
</dbReference>
<evidence type="ECO:0000313" key="8">
    <source>
        <dbReference type="EMBL" id="BBU86424.1"/>
    </source>
</evidence>
<feature type="compositionally biased region" description="Basic and acidic residues" evidence="6">
    <location>
        <begin position="1"/>
        <end position="14"/>
    </location>
</feature>
<dbReference type="SUPFAM" id="SSF160544">
    <property type="entry name" value="EscU C-terminal domain-like"/>
    <property type="match status" value="1"/>
</dbReference>
<evidence type="ECO:0000256" key="5">
    <source>
        <dbReference type="ARBA" id="ARBA00025078"/>
    </source>
</evidence>